<evidence type="ECO:0000256" key="1">
    <source>
        <dbReference type="ARBA" id="ARBA00004196"/>
    </source>
</evidence>
<dbReference type="AlphaFoldDB" id="A0AAE9XQN9"/>
<dbReference type="NCBIfam" id="TIGR03142">
    <property type="entry name" value="cytochro_ccmI"/>
    <property type="match status" value="1"/>
</dbReference>
<proteinExistence type="predicted"/>
<comment type="subcellular location">
    <subcellularLocation>
        <location evidence="1">Cell envelope</location>
    </subcellularLocation>
</comment>
<feature type="chain" id="PRO_5042169925" evidence="3">
    <location>
        <begin position="26"/>
        <end position="369"/>
    </location>
</feature>
<dbReference type="Pfam" id="PF13432">
    <property type="entry name" value="TPR_16"/>
    <property type="match status" value="2"/>
</dbReference>
<dbReference type="GO" id="GO:0005886">
    <property type="term" value="C:plasma membrane"/>
    <property type="evidence" value="ECO:0007669"/>
    <property type="project" value="TreeGrafter"/>
</dbReference>
<accession>A0AAE9XQN9</accession>
<dbReference type="KEGG" id="gso:PH603_01625"/>
<organism evidence="4 5">
    <name type="scientific">Gimibacter soli</name>
    <dbReference type="NCBI Taxonomy" id="3024400"/>
    <lineage>
        <taxon>Bacteria</taxon>
        <taxon>Pseudomonadati</taxon>
        <taxon>Pseudomonadota</taxon>
        <taxon>Alphaproteobacteria</taxon>
        <taxon>Kordiimonadales</taxon>
        <taxon>Temperatibacteraceae</taxon>
        <taxon>Gimibacter</taxon>
    </lineage>
</organism>
<dbReference type="PANTHER" id="PTHR47870:SF1">
    <property type="entry name" value="CYTOCHROME C-TYPE BIOGENESIS PROTEIN CCMH"/>
    <property type="match status" value="1"/>
</dbReference>
<dbReference type="InterPro" id="IPR051263">
    <property type="entry name" value="C-type_cytochrome_biogenesis"/>
</dbReference>
<dbReference type="SUPFAM" id="SSF48452">
    <property type="entry name" value="TPR-like"/>
    <property type="match status" value="1"/>
</dbReference>
<evidence type="ECO:0000313" key="4">
    <source>
        <dbReference type="EMBL" id="WCL54457.1"/>
    </source>
</evidence>
<dbReference type="GO" id="GO:0030313">
    <property type="term" value="C:cell envelope"/>
    <property type="evidence" value="ECO:0007669"/>
    <property type="project" value="UniProtKB-SubCell"/>
</dbReference>
<dbReference type="RefSeq" id="WP_289504176.1">
    <property type="nucleotide sequence ID" value="NZ_CP116805.1"/>
</dbReference>
<dbReference type="Gene3D" id="1.25.40.10">
    <property type="entry name" value="Tetratricopeptide repeat domain"/>
    <property type="match status" value="2"/>
</dbReference>
<keyword evidence="3" id="KW-0732">Signal</keyword>
<dbReference type="EMBL" id="CP116805">
    <property type="protein sequence ID" value="WCL54457.1"/>
    <property type="molecule type" value="Genomic_DNA"/>
</dbReference>
<dbReference type="GO" id="GO:0017004">
    <property type="term" value="P:cytochrome complex assembly"/>
    <property type="evidence" value="ECO:0007669"/>
    <property type="project" value="UniProtKB-KW"/>
</dbReference>
<keyword evidence="5" id="KW-1185">Reference proteome</keyword>
<name>A0AAE9XQN9_9PROT</name>
<dbReference type="InterPro" id="IPR017560">
    <property type="entry name" value="Cyt_c_biogenesis_CcmI"/>
</dbReference>
<evidence type="ECO:0000256" key="2">
    <source>
        <dbReference type="ARBA" id="ARBA00022748"/>
    </source>
</evidence>
<feature type="signal peptide" evidence="3">
    <location>
        <begin position="1"/>
        <end position="25"/>
    </location>
</feature>
<sequence>MIWFLCAGLALVAALFLLWPVRAQAANAMPDPLAHYKAQIAGLKADVASGLIDADAAKAAEVEIERRLLKMADGGSAATALPSKATGWRFQLALGVVMVAGAAALYARVGAPTLPAAIPERERLVDQPLMPGEPTYAEAIARIRERLKTDPDDPKALEFLGQVSATIGDFGTAADAFARRADMEPAGPNVWRLHELEALTALVQGQVSPAAELVLNEIEKDVPGHPAVFYYRGLAALQGGDQATAISRFEAIVDGVDRPGPYREAALARLRELGARPPAVTDDAVAAFAQMSEEERQAFIESMVARLEARLESAPNDPAGWMMLARARLTLGDRAAAIAVLEKGIAAVSGEDAASLRALLDKLQESGEP</sequence>
<protein>
    <submittedName>
        <fullName evidence="4">C-type cytochrome biogenesis protein CcmI</fullName>
    </submittedName>
</protein>
<reference evidence="4" key="1">
    <citation type="submission" date="2023-01" db="EMBL/GenBank/DDBJ databases">
        <title>The genome sequence of Kordiimonadaceae bacterium 6D33.</title>
        <authorList>
            <person name="Liu Y."/>
        </authorList>
    </citation>
    <scope>NUCLEOTIDE SEQUENCE</scope>
    <source>
        <strain evidence="4">6D33</strain>
    </source>
</reference>
<evidence type="ECO:0000313" key="5">
    <source>
        <dbReference type="Proteomes" id="UP001217500"/>
    </source>
</evidence>
<keyword evidence="2" id="KW-0201">Cytochrome c-type biogenesis</keyword>
<gene>
    <name evidence="4" type="primary">ccmI</name>
    <name evidence="4" type="ORF">PH603_01625</name>
</gene>
<evidence type="ECO:0000256" key="3">
    <source>
        <dbReference type="SAM" id="SignalP"/>
    </source>
</evidence>
<dbReference type="Proteomes" id="UP001217500">
    <property type="component" value="Chromosome"/>
</dbReference>
<dbReference type="PANTHER" id="PTHR47870">
    <property type="entry name" value="CYTOCHROME C-TYPE BIOGENESIS PROTEIN CCMH"/>
    <property type="match status" value="1"/>
</dbReference>
<dbReference type="InterPro" id="IPR011990">
    <property type="entry name" value="TPR-like_helical_dom_sf"/>
</dbReference>